<feature type="domain" description="SpoVT-AbrB" evidence="1">
    <location>
        <begin position="7"/>
        <end position="53"/>
    </location>
</feature>
<evidence type="ECO:0000313" key="3">
    <source>
        <dbReference type="Proteomes" id="UP000271783"/>
    </source>
</evidence>
<dbReference type="Proteomes" id="UP000271783">
    <property type="component" value="Unassembled WGS sequence"/>
</dbReference>
<keyword evidence="3" id="KW-1185">Reference proteome</keyword>
<dbReference type="Pfam" id="PF04014">
    <property type="entry name" value="MazE_antitoxin"/>
    <property type="match status" value="1"/>
</dbReference>
<dbReference type="Gene3D" id="2.10.260.10">
    <property type="match status" value="1"/>
</dbReference>
<proteinExistence type="predicted"/>
<sequence length="78" mass="8769">MVNIGTTKIYKNNQITIPSKIRKELNISKESVIIWSLNPDKTITLKVENKKPSVKDLIGLGSSKEVTNAVDLKRSLYL</sequence>
<reference evidence="2 3" key="1">
    <citation type="submission" date="2018-11" db="EMBL/GenBank/DDBJ databases">
        <title>Genomic Encyclopedia of Type Strains, Phase IV (KMG-IV): sequencing the most valuable type-strain genomes for metagenomic binning, comparative biology and taxonomic classification.</title>
        <authorList>
            <person name="Goeker M."/>
        </authorList>
    </citation>
    <scope>NUCLEOTIDE SEQUENCE [LARGE SCALE GENOMIC DNA]</scope>
    <source>
        <strain evidence="2 3">DSM 11977</strain>
    </source>
</reference>
<gene>
    <name evidence="2" type="ORF">EDC42_1670</name>
</gene>
<dbReference type="InterPro" id="IPR007159">
    <property type="entry name" value="SpoVT-AbrB_dom"/>
</dbReference>
<name>A0A3N5B0B7_9EURY</name>
<comment type="caution">
    <text evidence="2">The sequence shown here is derived from an EMBL/GenBank/DDBJ whole genome shotgun (WGS) entry which is preliminary data.</text>
</comment>
<evidence type="ECO:0000259" key="1">
    <source>
        <dbReference type="SMART" id="SM00966"/>
    </source>
</evidence>
<organism evidence="2 3">
    <name type="scientific">Methanobrevibacter gottschalkii DSM 11977</name>
    <dbReference type="NCBI Taxonomy" id="1122229"/>
    <lineage>
        <taxon>Archaea</taxon>
        <taxon>Methanobacteriati</taxon>
        <taxon>Methanobacteriota</taxon>
        <taxon>Methanomada group</taxon>
        <taxon>Methanobacteria</taxon>
        <taxon>Methanobacteriales</taxon>
        <taxon>Methanobacteriaceae</taxon>
        <taxon>Methanobrevibacter</taxon>
    </lineage>
</organism>
<dbReference type="NCBIfam" id="TIGR01439">
    <property type="entry name" value="lp_hng_hel_AbrB"/>
    <property type="match status" value="1"/>
</dbReference>
<protein>
    <submittedName>
        <fullName evidence="2">AbrB family looped-hinge helix DNA binding protein</fullName>
    </submittedName>
</protein>
<evidence type="ECO:0000313" key="2">
    <source>
        <dbReference type="EMBL" id="RPF51006.1"/>
    </source>
</evidence>
<accession>A0A3N5B0B7</accession>
<dbReference type="RefSeq" id="WP_069575633.1">
    <property type="nucleotide sequence ID" value="NZ_RKRG01000003.1"/>
</dbReference>
<dbReference type="SMART" id="SM00966">
    <property type="entry name" value="SpoVT_AbrB"/>
    <property type="match status" value="1"/>
</dbReference>
<dbReference type="SUPFAM" id="SSF89447">
    <property type="entry name" value="AbrB/MazE/MraZ-like"/>
    <property type="match status" value="1"/>
</dbReference>
<dbReference type="GO" id="GO:0003677">
    <property type="term" value="F:DNA binding"/>
    <property type="evidence" value="ECO:0007669"/>
    <property type="project" value="InterPro"/>
</dbReference>
<dbReference type="EMBL" id="RKRG01000003">
    <property type="protein sequence ID" value="RPF51006.1"/>
    <property type="molecule type" value="Genomic_DNA"/>
</dbReference>
<dbReference type="InterPro" id="IPR037914">
    <property type="entry name" value="SpoVT-AbrB_sf"/>
</dbReference>
<dbReference type="AlphaFoldDB" id="A0A3N5B0B7"/>